<accession>A0A256GFI1</accession>
<evidence type="ECO:0000313" key="3">
    <source>
        <dbReference type="Proteomes" id="UP000216188"/>
    </source>
</evidence>
<gene>
    <name evidence="2" type="ORF">CEV34_2732</name>
</gene>
<proteinExistence type="predicted"/>
<dbReference type="STRING" id="419475.A8A54_03560"/>
<reference evidence="2 3" key="1">
    <citation type="submission" date="2017-07" db="EMBL/GenBank/DDBJ databases">
        <title>Phylogenetic study on the rhizospheric bacterium Ochrobactrum sp. A44.</title>
        <authorList>
            <person name="Krzyzanowska D.M."/>
            <person name="Ossowicki A."/>
            <person name="Rajewska M."/>
            <person name="Maciag T."/>
            <person name="Kaczynski Z."/>
            <person name="Czerwicka M."/>
            <person name="Jafra S."/>
        </authorList>
    </citation>
    <scope>NUCLEOTIDE SEQUENCE [LARGE SCALE GENOMIC DNA]</scope>
    <source>
        <strain evidence="2 3">CCUG 30717</strain>
    </source>
</reference>
<sequence length="130" mass="13970">MQFKFSKSALVITIMIFFGLLLLATAGAGLGWIRSFLGDVIAVIFVYFAFRTVLDGNRVLLALAAFFVGVAVEAGQYLSKVFGIEISNRALRIILGATPDWLDVLAYGIGGLLIIACLGVGALLKRDLRT</sequence>
<feature type="transmembrane region" description="Helical" evidence="1">
    <location>
        <begin position="9"/>
        <end position="26"/>
    </location>
</feature>
<dbReference type="Proteomes" id="UP000216188">
    <property type="component" value="Unassembled WGS sequence"/>
</dbReference>
<organism evidence="2 3">
    <name type="scientific">Brucella pseudogrignonensis</name>
    <dbReference type="NCBI Taxonomy" id="419475"/>
    <lineage>
        <taxon>Bacteria</taxon>
        <taxon>Pseudomonadati</taxon>
        <taxon>Pseudomonadota</taxon>
        <taxon>Alphaproteobacteria</taxon>
        <taxon>Hyphomicrobiales</taxon>
        <taxon>Brucellaceae</taxon>
        <taxon>Brucella/Ochrobactrum group</taxon>
        <taxon>Brucella</taxon>
    </lineage>
</organism>
<dbReference type="EMBL" id="NNRM01000021">
    <property type="protein sequence ID" value="OYR25895.1"/>
    <property type="molecule type" value="Genomic_DNA"/>
</dbReference>
<keyword evidence="3" id="KW-1185">Reference proteome</keyword>
<keyword evidence="1" id="KW-1133">Transmembrane helix</keyword>
<evidence type="ECO:0000256" key="1">
    <source>
        <dbReference type="SAM" id="Phobius"/>
    </source>
</evidence>
<dbReference type="AlphaFoldDB" id="A0A256GFI1"/>
<name>A0A256GFI1_9HYPH</name>
<protein>
    <recommendedName>
        <fullName evidence="4">DUF2809 domain-containing protein</fullName>
    </recommendedName>
</protein>
<keyword evidence="1" id="KW-0812">Transmembrane</keyword>
<dbReference type="Pfam" id="PF10990">
    <property type="entry name" value="DUF2809"/>
    <property type="match status" value="1"/>
</dbReference>
<feature type="transmembrane region" description="Helical" evidence="1">
    <location>
        <begin position="32"/>
        <end position="50"/>
    </location>
</feature>
<comment type="caution">
    <text evidence="2">The sequence shown here is derived from an EMBL/GenBank/DDBJ whole genome shotgun (WGS) entry which is preliminary data.</text>
</comment>
<feature type="transmembrane region" description="Helical" evidence="1">
    <location>
        <begin position="59"/>
        <end position="78"/>
    </location>
</feature>
<dbReference type="RefSeq" id="WP_094543719.1">
    <property type="nucleotide sequence ID" value="NZ_CAXURC020000001.1"/>
</dbReference>
<dbReference type="InterPro" id="IPR021257">
    <property type="entry name" value="DUF2809"/>
</dbReference>
<evidence type="ECO:0000313" key="2">
    <source>
        <dbReference type="EMBL" id="OYR25895.1"/>
    </source>
</evidence>
<evidence type="ECO:0008006" key="4">
    <source>
        <dbReference type="Google" id="ProtNLM"/>
    </source>
</evidence>
<feature type="transmembrane region" description="Helical" evidence="1">
    <location>
        <begin position="104"/>
        <end position="124"/>
    </location>
</feature>
<keyword evidence="1" id="KW-0472">Membrane</keyword>